<protein>
    <submittedName>
        <fullName evidence="1">Uncharacterized protein</fullName>
    </submittedName>
</protein>
<dbReference type="EMBL" id="VITK01000006">
    <property type="protein sequence ID" value="TWA97540.1"/>
    <property type="molecule type" value="Genomic_DNA"/>
</dbReference>
<dbReference type="AlphaFoldDB" id="A0A560DKA3"/>
<comment type="caution">
    <text evidence="1">The sequence shown here is derived from an EMBL/GenBank/DDBJ whole genome shotgun (WGS) entry which is preliminary data.</text>
</comment>
<dbReference type="Proteomes" id="UP000319949">
    <property type="component" value="Unassembled WGS sequence"/>
</dbReference>
<proteinExistence type="predicted"/>
<name>A0A560DKA3_9BRAD</name>
<organism evidence="1 2">
    <name type="scientific">Bradyrhizobium stylosanthis</name>
    <dbReference type="NCBI Taxonomy" id="1803665"/>
    <lineage>
        <taxon>Bacteria</taxon>
        <taxon>Pseudomonadati</taxon>
        <taxon>Pseudomonadota</taxon>
        <taxon>Alphaproteobacteria</taxon>
        <taxon>Hyphomicrobiales</taxon>
        <taxon>Nitrobacteraceae</taxon>
        <taxon>Bradyrhizobium</taxon>
    </lineage>
</organism>
<keyword evidence="2" id="KW-1185">Reference proteome</keyword>
<sequence length="97" mass="10587">MQSITFERVSNHTSYSHFVEINGDIIALASLQGPREIRVGVVFGEEHPNDFQRLAIAHLANVATSLDPTVELVFKEGASPFPGNITPKHPFADLCAT</sequence>
<evidence type="ECO:0000313" key="1">
    <source>
        <dbReference type="EMBL" id="TWA97540.1"/>
    </source>
</evidence>
<accession>A0A560DKA3</accession>
<reference evidence="1 2" key="1">
    <citation type="submission" date="2019-06" db="EMBL/GenBank/DDBJ databases">
        <title>Genomic Encyclopedia of Type Strains, Phase IV (KMG-V): Genome sequencing to study the core and pangenomes of soil and plant-associated prokaryotes.</title>
        <authorList>
            <person name="Whitman W."/>
        </authorList>
    </citation>
    <scope>NUCLEOTIDE SEQUENCE [LARGE SCALE GENOMIC DNA]</scope>
    <source>
        <strain evidence="1 2">BR 510</strain>
    </source>
</reference>
<evidence type="ECO:0000313" key="2">
    <source>
        <dbReference type="Proteomes" id="UP000319949"/>
    </source>
</evidence>
<dbReference type="RefSeq" id="WP_145666654.1">
    <property type="nucleotide sequence ID" value="NZ_VITK01000006.1"/>
</dbReference>
<gene>
    <name evidence="1" type="ORF">FBZ96_106599</name>
</gene>